<name>A0A0P6ZG33_VIBSP</name>
<reference evidence="13" key="1">
    <citation type="submission" date="2016-07" db="EMBL/GenBank/DDBJ databases">
        <title>Nontailed viruses are major unrecognized killers of bacteria in the ocean.</title>
        <authorList>
            <person name="Kauffman K."/>
            <person name="Hussain F."/>
            <person name="Yang J."/>
            <person name="Arevalo P."/>
            <person name="Brown J."/>
            <person name="Cutler M."/>
            <person name="Kelly L."/>
            <person name="Polz M.F."/>
        </authorList>
    </citation>
    <scope>NUCLEOTIDE SEQUENCE [LARGE SCALE GENOMIC DNA]</scope>
    <source>
        <strain evidence="13">10N.286.54.F3</strain>
    </source>
</reference>
<evidence type="ECO:0000256" key="4">
    <source>
        <dbReference type="ARBA" id="ARBA00022989"/>
    </source>
</evidence>
<dbReference type="GeneID" id="72400514"/>
<feature type="coiled-coil region" evidence="6">
    <location>
        <begin position="195"/>
        <end position="236"/>
    </location>
</feature>
<evidence type="ECO:0000256" key="6">
    <source>
        <dbReference type="SAM" id="Coils"/>
    </source>
</evidence>
<evidence type="ECO:0000313" key="9">
    <source>
        <dbReference type="EMBL" id="MDP2502348.1"/>
    </source>
</evidence>
<reference evidence="10 15" key="6">
    <citation type="submission" date="2024-06" db="EMBL/GenBank/DDBJ databases">
        <authorList>
            <person name="Steensen K."/>
            <person name="Seneca J."/>
            <person name="Bartlau N."/>
            <person name="Yu A.X."/>
            <person name="Polz M.F."/>
        </authorList>
    </citation>
    <scope>NUCLEOTIDE SEQUENCE [LARGE SCALE GENOMIC DNA]</scope>
    <source>
        <strain evidence="10 15">1F145</strain>
    </source>
</reference>
<dbReference type="GO" id="GO:0016020">
    <property type="term" value="C:membrane"/>
    <property type="evidence" value="ECO:0007669"/>
    <property type="project" value="UniProtKB-SubCell"/>
</dbReference>
<feature type="domain" description="Multidrug resistance protein MdtA-like barrel-sandwich hybrid" evidence="8">
    <location>
        <begin position="73"/>
        <end position="269"/>
    </location>
</feature>
<protein>
    <submittedName>
        <fullName evidence="12">HlyD family secretion protein</fullName>
    </submittedName>
    <submittedName>
        <fullName evidence="11">Multidrug transporter</fullName>
    </submittedName>
</protein>
<dbReference type="InterPro" id="IPR058625">
    <property type="entry name" value="MdtA-like_BSH"/>
</dbReference>
<evidence type="ECO:0000313" key="10">
    <source>
        <dbReference type="EMBL" id="MEZ8180937.1"/>
    </source>
</evidence>
<dbReference type="Pfam" id="PF25917">
    <property type="entry name" value="BSH_RND"/>
    <property type="match status" value="1"/>
</dbReference>
<evidence type="ECO:0000313" key="13">
    <source>
        <dbReference type="Proteomes" id="UP000235405"/>
    </source>
</evidence>
<keyword evidence="4 7" id="KW-1133">Transmembrane helix</keyword>
<feature type="transmembrane region" description="Helical" evidence="7">
    <location>
        <begin position="6"/>
        <end position="22"/>
    </location>
</feature>
<feature type="transmembrane region" description="Helical" evidence="7">
    <location>
        <begin position="29"/>
        <end position="48"/>
    </location>
</feature>
<dbReference type="InterPro" id="IPR050739">
    <property type="entry name" value="MFP"/>
</dbReference>
<keyword evidence="5 7" id="KW-0472">Membrane</keyword>
<accession>A0A0P6ZG33</accession>
<keyword evidence="6" id="KW-0175">Coiled coil</keyword>
<keyword evidence="15" id="KW-1185">Reference proteome</keyword>
<evidence type="ECO:0000313" key="11">
    <source>
        <dbReference type="EMBL" id="PMF18846.1"/>
    </source>
</evidence>
<dbReference type="EMBL" id="JAUYVL010000010">
    <property type="protein sequence ID" value="MDP2502348.1"/>
    <property type="molecule type" value="Genomic_DNA"/>
</dbReference>
<dbReference type="Proteomes" id="UP000235405">
    <property type="component" value="Unassembled WGS sequence"/>
</dbReference>
<reference evidence="11" key="2">
    <citation type="submission" date="2016-07" db="EMBL/GenBank/DDBJ databases">
        <authorList>
            <person name="Wan K."/>
            <person name="Booth B."/>
            <person name="Spirohn K."/>
            <person name="Hao T."/>
            <person name="Hu Y."/>
            <person name="Calderwood M."/>
            <person name="Hill D."/>
            <person name="Mohr S."/>
            <person name="Vidal M."/>
            <person name="Celniker S."/>
            <person name="Perrimon N."/>
        </authorList>
    </citation>
    <scope>NUCLEOTIDE SEQUENCE</scope>
    <source>
        <strain evidence="11">10N.286.54.F3</strain>
    </source>
</reference>
<evidence type="ECO:0000256" key="5">
    <source>
        <dbReference type="ARBA" id="ARBA00023136"/>
    </source>
</evidence>
<dbReference type="EMBL" id="JBGOOW010000007">
    <property type="protein sequence ID" value="MEZ8180937.1"/>
    <property type="molecule type" value="Genomic_DNA"/>
</dbReference>
<gene>
    <name evidence="10" type="ORF">ACED33_09645</name>
    <name evidence="11" type="ORF">BCV19_14755</name>
    <name evidence="12" type="ORF">CWO36_00145</name>
    <name evidence="9" type="ORF">Q8W42_16680</name>
</gene>
<dbReference type="PANTHER" id="PTHR30386:SF26">
    <property type="entry name" value="TRANSPORT PROTEIN COMB"/>
    <property type="match status" value="1"/>
</dbReference>
<organism evidence="12 14">
    <name type="scientific">Vibrio splendidus</name>
    <dbReference type="NCBI Taxonomy" id="29497"/>
    <lineage>
        <taxon>Bacteria</taxon>
        <taxon>Pseudomonadati</taxon>
        <taxon>Pseudomonadota</taxon>
        <taxon>Gammaproteobacteria</taxon>
        <taxon>Vibrionales</taxon>
        <taxon>Vibrionaceae</taxon>
        <taxon>Vibrio</taxon>
    </lineage>
</organism>
<dbReference type="Gene3D" id="2.40.50.100">
    <property type="match status" value="1"/>
</dbReference>
<dbReference type="EMBL" id="PIGA01000001">
    <property type="protein sequence ID" value="PTP23160.1"/>
    <property type="molecule type" value="Genomic_DNA"/>
</dbReference>
<dbReference type="Gene3D" id="1.10.287.470">
    <property type="entry name" value="Helix hairpin bin"/>
    <property type="match status" value="1"/>
</dbReference>
<evidence type="ECO:0000256" key="3">
    <source>
        <dbReference type="ARBA" id="ARBA00022692"/>
    </source>
</evidence>
<evidence type="ECO:0000313" key="14">
    <source>
        <dbReference type="Proteomes" id="UP000244080"/>
    </source>
</evidence>
<dbReference type="AlphaFoldDB" id="A0A0P6ZG33"/>
<comment type="caution">
    <text evidence="12">The sequence shown here is derived from an EMBL/GenBank/DDBJ whole genome shotgun (WGS) entry which is preliminary data.</text>
</comment>
<dbReference type="EMBL" id="MCSW01000199">
    <property type="protein sequence ID" value="PMF18846.1"/>
    <property type="molecule type" value="Genomic_DNA"/>
</dbReference>
<reference evidence="9" key="5">
    <citation type="submission" date="2023-07" db="EMBL/GenBank/DDBJ databases">
        <title>Genome content predicts the carbon catabolic preferences of heterotrophic bacteria.</title>
        <authorList>
            <person name="Gralka M."/>
        </authorList>
    </citation>
    <scope>NUCLEOTIDE SEQUENCE</scope>
    <source>
        <strain evidence="9">6E02</strain>
    </source>
</reference>
<dbReference type="SUPFAM" id="SSF111369">
    <property type="entry name" value="HlyD-like secretion proteins"/>
    <property type="match status" value="2"/>
</dbReference>
<reference evidence="11" key="4">
    <citation type="journal article" date="2018" name="Nature">
        <title>A major lineage of non-tailed dsDNA viruses as unrecognized killers of marine bacteria.</title>
        <authorList>
            <person name="Kauffman K.M."/>
            <person name="Hussain F.A."/>
            <person name="Yang J."/>
            <person name="Arevalo P."/>
            <person name="Brown J.M."/>
            <person name="Chang W.K."/>
            <person name="VanInsberghe D."/>
            <person name="Elsherbini J."/>
            <person name="Sharma R.S."/>
            <person name="Cutler M.B."/>
            <person name="Kelly L."/>
            <person name="Polz M.F."/>
        </authorList>
    </citation>
    <scope>NUCLEOTIDE SEQUENCE</scope>
    <source>
        <strain evidence="11">10N.286.54.F3</strain>
    </source>
</reference>
<dbReference type="Gene3D" id="2.40.30.170">
    <property type="match status" value="1"/>
</dbReference>
<dbReference type="RefSeq" id="WP_017082492.1">
    <property type="nucleotide sequence ID" value="NZ_CAWMQV010000107.1"/>
</dbReference>
<dbReference type="Proteomes" id="UP001177935">
    <property type="component" value="Unassembled WGS sequence"/>
</dbReference>
<comment type="similarity">
    <text evidence="2">Belongs to the membrane fusion protein (MFP) (TC 8.A.1) family.</text>
</comment>
<evidence type="ECO:0000313" key="15">
    <source>
        <dbReference type="Proteomes" id="UP001569200"/>
    </source>
</evidence>
<evidence type="ECO:0000256" key="2">
    <source>
        <dbReference type="ARBA" id="ARBA00009477"/>
    </source>
</evidence>
<proteinExistence type="inferred from homology"/>
<dbReference type="PANTHER" id="PTHR30386">
    <property type="entry name" value="MEMBRANE FUSION SUBUNIT OF EMRAB-TOLC MULTIDRUG EFFLUX PUMP"/>
    <property type="match status" value="1"/>
</dbReference>
<sequence length="407" mass="45259">MLEGLAIWALFIYLLRLVGMPWNKGTKAFAYLGGTSWLMFVWVGLINFTPMDLSGGSVVQSPHIQLRPDSTAVTGKTTKVHISPNQDVVEGQLLYEIDDTKYVIARDKAGVQLESTKVALDTARQEVSIAKISYQSALEDIKTSIAQIESAKTDLVLQSKTLDRYQKQNSVVEHTITETDIDQQTAKVDLATYNVTTLESQLSKKEVDAENAKLNIHKAETNVSKKQTEVDSAKATLAQAQWDLNSTKVTAPTDGFVTNFILREGQRVSMMPRIQMYTEEKYVLMRVNHQAIRNVKVGQPAEFSTAVYPGKIFSATVEGIVEATGEAQASLLGIDEQVRVTTGRNLQNKHHFVRLKIDETEGYDIPVGSVGLAWVSGEKPIGFMGFLDVIRGIIIRMKSQLYFFYSI</sequence>
<dbReference type="Proteomes" id="UP000244080">
    <property type="component" value="Unassembled WGS sequence"/>
</dbReference>
<evidence type="ECO:0000259" key="8">
    <source>
        <dbReference type="Pfam" id="PF25917"/>
    </source>
</evidence>
<evidence type="ECO:0000313" key="12">
    <source>
        <dbReference type="EMBL" id="PTP23160.1"/>
    </source>
</evidence>
<evidence type="ECO:0000256" key="1">
    <source>
        <dbReference type="ARBA" id="ARBA00004167"/>
    </source>
</evidence>
<dbReference type="Proteomes" id="UP001569200">
    <property type="component" value="Unassembled WGS sequence"/>
</dbReference>
<reference evidence="12 14" key="3">
    <citation type="submission" date="2017-11" db="EMBL/GenBank/DDBJ databases">
        <title>Population delineation of vibrios coincides with oyster pathogenicity.</title>
        <authorList>
            <person name="Bruto M."/>
            <person name="Labreuche Y."/>
            <person name="James A."/>
            <person name="Piel D."/>
            <person name="Chenivesse S."/>
            <person name="Petton B."/>
            <person name="Polz M.F."/>
            <person name="Le Roux F."/>
        </authorList>
    </citation>
    <scope>NUCLEOTIDE SEQUENCE [LARGE SCALE GENOMIC DNA]</scope>
    <source>
        <strain evidence="12 14">1F_55</strain>
    </source>
</reference>
<keyword evidence="3 7" id="KW-0812">Transmembrane</keyword>
<evidence type="ECO:0000256" key="7">
    <source>
        <dbReference type="SAM" id="Phobius"/>
    </source>
</evidence>
<comment type="subcellular location">
    <subcellularLocation>
        <location evidence="1">Membrane</location>
        <topology evidence="1">Single-pass membrane protein</topology>
    </subcellularLocation>
</comment>